<organism evidence="2 3">
    <name type="scientific">Virgisporangium ochraceum</name>
    <dbReference type="NCBI Taxonomy" id="65505"/>
    <lineage>
        <taxon>Bacteria</taxon>
        <taxon>Bacillati</taxon>
        <taxon>Actinomycetota</taxon>
        <taxon>Actinomycetes</taxon>
        <taxon>Micromonosporales</taxon>
        <taxon>Micromonosporaceae</taxon>
        <taxon>Virgisporangium</taxon>
    </lineage>
</organism>
<evidence type="ECO:0000313" key="3">
    <source>
        <dbReference type="Proteomes" id="UP000635606"/>
    </source>
</evidence>
<sequence length="250" mass="25491">MSEPEEPADATTAPHAGGGGPEESAAGPSETPSLHPLRRRRYRVAAVGAAAALGAGLLLAQHLASGPDRVADVGAPPQAPPEAASAGAGTPEPSPASPSVSPPASPGAAPSGTAAGGPPANSRSAPPAEAPQPTASPIRGVQTREDVPATVRTYGPDNGRTMRVVTARGDLTGQREMAWAADDGHRVGNAWCTQNFQFSPDRPASVRPTMLLCWRISDQRSVYVVTVDPSGKPSENDTVAAIDREWAKLA</sequence>
<comment type="caution">
    <text evidence="2">The sequence shown here is derived from an EMBL/GenBank/DDBJ whole genome shotgun (WGS) entry which is preliminary data.</text>
</comment>
<protein>
    <submittedName>
        <fullName evidence="2">Uncharacterized protein</fullName>
    </submittedName>
</protein>
<gene>
    <name evidence="2" type="ORF">Voc01_036720</name>
</gene>
<proteinExistence type="predicted"/>
<reference evidence="2" key="1">
    <citation type="submission" date="2021-01" db="EMBL/GenBank/DDBJ databases">
        <title>Whole genome shotgun sequence of Virgisporangium ochraceum NBRC 16418.</title>
        <authorList>
            <person name="Komaki H."/>
            <person name="Tamura T."/>
        </authorList>
    </citation>
    <scope>NUCLEOTIDE SEQUENCE</scope>
    <source>
        <strain evidence="2">NBRC 16418</strain>
    </source>
</reference>
<evidence type="ECO:0000313" key="2">
    <source>
        <dbReference type="EMBL" id="GIJ68755.1"/>
    </source>
</evidence>
<feature type="compositionally biased region" description="Low complexity" evidence="1">
    <location>
        <begin position="106"/>
        <end position="122"/>
    </location>
</feature>
<feature type="compositionally biased region" description="Low complexity" evidence="1">
    <location>
        <begin position="81"/>
        <end position="91"/>
    </location>
</feature>
<accession>A0A8J4EAW5</accession>
<name>A0A8J4EAW5_9ACTN</name>
<dbReference type="AlphaFoldDB" id="A0A8J4EAW5"/>
<dbReference type="EMBL" id="BOPH01000048">
    <property type="protein sequence ID" value="GIJ68755.1"/>
    <property type="molecule type" value="Genomic_DNA"/>
</dbReference>
<evidence type="ECO:0000256" key="1">
    <source>
        <dbReference type="SAM" id="MobiDB-lite"/>
    </source>
</evidence>
<keyword evidence="3" id="KW-1185">Reference proteome</keyword>
<feature type="region of interest" description="Disordered" evidence="1">
    <location>
        <begin position="68"/>
        <end position="161"/>
    </location>
</feature>
<feature type="region of interest" description="Disordered" evidence="1">
    <location>
        <begin position="1"/>
        <end position="37"/>
    </location>
</feature>
<dbReference type="Proteomes" id="UP000635606">
    <property type="component" value="Unassembled WGS sequence"/>
</dbReference>
<dbReference type="RefSeq" id="WP_203928699.1">
    <property type="nucleotide sequence ID" value="NZ_BOPH01000048.1"/>
</dbReference>
<feature type="compositionally biased region" description="Pro residues" evidence="1">
    <location>
        <begin position="92"/>
        <end position="105"/>
    </location>
</feature>